<dbReference type="GO" id="GO:0051601">
    <property type="term" value="P:exocyst localization"/>
    <property type="evidence" value="ECO:0007669"/>
    <property type="project" value="TreeGrafter"/>
</dbReference>
<reference evidence="4 5" key="1">
    <citation type="submission" date="2024-05" db="EMBL/GenBank/DDBJ databases">
        <authorList>
            <person name="Wallberg A."/>
        </authorList>
    </citation>
    <scope>NUCLEOTIDE SEQUENCE [LARGE SCALE GENOMIC DNA]</scope>
</reference>
<evidence type="ECO:0000313" key="4">
    <source>
        <dbReference type="EMBL" id="CAL4060509.1"/>
    </source>
</evidence>
<comment type="caution">
    <text evidence="4">The sequence shown here is derived from an EMBL/GenBank/DDBJ whole genome shotgun (WGS) entry which is preliminary data.</text>
</comment>
<dbReference type="Gene3D" id="1.10.357.70">
    <property type="entry name" value="Exocyst complex component Sec6, C-terminal domain"/>
    <property type="match status" value="1"/>
</dbReference>
<keyword evidence="5" id="KW-1185">Reference proteome</keyword>
<organism evidence="4 5">
    <name type="scientific">Meganyctiphanes norvegica</name>
    <name type="common">Northern krill</name>
    <name type="synonym">Thysanopoda norvegica</name>
    <dbReference type="NCBI Taxonomy" id="48144"/>
    <lineage>
        <taxon>Eukaryota</taxon>
        <taxon>Metazoa</taxon>
        <taxon>Ecdysozoa</taxon>
        <taxon>Arthropoda</taxon>
        <taxon>Crustacea</taxon>
        <taxon>Multicrustacea</taxon>
        <taxon>Malacostraca</taxon>
        <taxon>Eumalacostraca</taxon>
        <taxon>Eucarida</taxon>
        <taxon>Euphausiacea</taxon>
        <taxon>Euphausiidae</taxon>
        <taxon>Meganyctiphanes</taxon>
    </lineage>
</organism>
<evidence type="ECO:0000256" key="2">
    <source>
        <dbReference type="ARBA" id="ARBA00022448"/>
    </source>
</evidence>
<dbReference type="PANTHER" id="PTHR21292:SF1">
    <property type="entry name" value="EXOCYST COMPLEX COMPONENT 3"/>
    <property type="match status" value="1"/>
</dbReference>
<gene>
    <name evidence="4" type="ORF">MNOR_LOCUS1437</name>
</gene>
<sequence length="743" mass="85737">MDVGEAESEAMNRATLLVANMLQRPDQLQKVDQYRLRVQRKKESVEAMLKTAMQSQLDGVRTGLSQLQAALVDLKDIKSGLSDMEDSLVRVPELSEQLYECREEYVRHSQYAAAMENLKHIFTVPESVEKTQKWIQEGRLLYAHQVFNIEISRSPLAFIFQDIQLKFGQSENRIASGCQIYLAGLLGHLGKQVWVILQRALNTVRKEPAQIVTALRIIEREERADQFALQRQKGTGFLPVGRPKKWREKAFMVLEESVKNRIEGNQFEDREMGKNWLIKHLEVIRLLTLEDMKVIRSLCVPCFPPHYDITNRYLQMYHNNLASHEILVNLDLQTKLVIVMTSQKLLAYAGTQLICHTSGINNLSLQTMKQIKIHIFVNVEFFNNSKGGNEEAVARILKIHKPDTLYGDLFQNFASEYYKFENPLIYRKNFRQVVEVYSVVPEVQVQVLICSLEQVRLFASKYQAAVTRYKNTYYNDRSQITYFTHYMVALANSCQALMDVMVMVKSQFWRPGGASHTDAKVATEFDALIHTYQRVRDIICDFLLEEALFDLQEQFSALLTHAWVNDDTPMETIRMTLSDYFTDYTHLHQKNFDHVVELALNTVAMRYATAILQKRMTLKTNEERKQVADRIIADAEKLQGVFITVAPDLVKFDSPCEVLKGLAEVIKVSDLEFLGLELHRLLRRYPDLSNEHLTALLLLRGDLGRLEVRQRVAEIMEEMKNQRTGPAPKSILSHVHVSNSLFP</sequence>
<accession>A0AAV2PK02</accession>
<evidence type="ECO:0000313" key="5">
    <source>
        <dbReference type="Proteomes" id="UP001497623"/>
    </source>
</evidence>
<dbReference type="Gene3D" id="1.10.357.50">
    <property type="match status" value="1"/>
</dbReference>
<dbReference type="Pfam" id="PF06046">
    <property type="entry name" value="Sec6"/>
    <property type="match status" value="2"/>
</dbReference>
<dbReference type="InterPro" id="IPR042532">
    <property type="entry name" value="EXOC3/Sec6_C"/>
</dbReference>
<protein>
    <recommendedName>
        <fullName evidence="6">Exocyst complex component Sec6</fullName>
    </recommendedName>
</protein>
<evidence type="ECO:0000256" key="1">
    <source>
        <dbReference type="ARBA" id="ARBA00009447"/>
    </source>
</evidence>
<dbReference type="EMBL" id="CAXKWB010000385">
    <property type="protein sequence ID" value="CAL4060509.1"/>
    <property type="molecule type" value="Genomic_DNA"/>
</dbReference>
<feature type="non-terminal residue" evidence="4">
    <location>
        <position position="743"/>
    </location>
</feature>
<keyword evidence="3" id="KW-0268">Exocytosis</keyword>
<evidence type="ECO:0008006" key="6">
    <source>
        <dbReference type="Google" id="ProtNLM"/>
    </source>
</evidence>
<keyword evidence="2" id="KW-0813">Transport</keyword>
<evidence type="ECO:0000256" key="3">
    <source>
        <dbReference type="ARBA" id="ARBA00022483"/>
    </source>
</evidence>
<dbReference type="InterPro" id="IPR010326">
    <property type="entry name" value="EXOC3/Sec6"/>
</dbReference>
<dbReference type="GO" id="GO:0006887">
    <property type="term" value="P:exocytosis"/>
    <property type="evidence" value="ECO:0007669"/>
    <property type="project" value="UniProtKB-KW"/>
</dbReference>
<dbReference type="Proteomes" id="UP001497623">
    <property type="component" value="Unassembled WGS sequence"/>
</dbReference>
<name>A0AAV2PK02_MEGNR</name>
<dbReference type="PANTHER" id="PTHR21292">
    <property type="entry name" value="EXOCYST COMPLEX COMPONENT SEC6-RELATED"/>
    <property type="match status" value="1"/>
</dbReference>
<dbReference type="GO" id="GO:0000145">
    <property type="term" value="C:exocyst"/>
    <property type="evidence" value="ECO:0007669"/>
    <property type="project" value="InterPro"/>
</dbReference>
<dbReference type="AlphaFoldDB" id="A0AAV2PK02"/>
<dbReference type="GO" id="GO:0000149">
    <property type="term" value="F:SNARE binding"/>
    <property type="evidence" value="ECO:0007669"/>
    <property type="project" value="TreeGrafter"/>
</dbReference>
<proteinExistence type="inferred from homology"/>
<comment type="similarity">
    <text evidence="1">Belongs to the SEC6 family.</text>
</comment>